<proteinExistence type="inferred from homology"/>
<keyword evidence="3" id="KW-0732">Signal</keyword>
<keyword evidence="1 3" id="KW-0456">Lyase</keyword>
<evidence type="ECO:0000259" key="5">
    <source>
        <dbReference type="Pfam" id="PF03330"/>
    </source>
</evidence>
<dbReference type="CDD" id="cd22268">
    <property type="entry name" value="DPBB_RlpA-like"/>
    <property type="match status" value="1"/>
</dbReference>
<keyword evidence="2 3" id="KW-0961">Cell wall biogenesis/degradation</keyword>
<dbReference type="EC" id="4.2.2.-" evidence="3"/>
<dbReference type="Proteomes" id="UP000027821">
    <property type="component" value="Unassembled WGS sequence"/>
</dbReference>
<evidence type="ECO:0000256" key="1">
    <source>
        <dbReference type="ARBA" id="ARBA00023239"/>
    </source>
</evidence>
<dbReference type="HAMAP" id="MF_02071">
    <property type="entry name" value="RlpA"/>
    <property type="match status" value="1"/>
</dbReference>
<dbReference type="eggNOG" id="COG0797">
    <property type="taxonomic scope" value="Bacteria"/>
</dbReference>
<dbReference type="OrthoDB" id="9779128at2"/>
<dbReference type="SUPFAM" id="SSF50685">
    <property type="entry name" value="Barwin-like endoglucanases"/>
    <property type="match status" value="1"/>
</dbReference>
<dbReference type="PANTHER" id="PTHR34183:SF1">
    <property type="entry name" value="ENDOLYTIC PEPTIDOGLYCAN TRANSGLYCOSYLASE RLPA"/>
    <property type="match status" value="1"/>
</dbReference>
<sequence precursor="true">MKKWILFSCILCLILGTQSVSEASTSFHEQDTLLTIQKGTASFYGKLFHKKKTASGETFDMNEMTAAHKHLPFGTRIKVTNLTNGKQVIVKVNDRLPPSSSRVIDLSRGAARQLEMIGDGLAPVKLDALSFRMISTLINYYEEIPSELRLRRFFEPIQHIQNYQYIFQAPFLSSRSIK</sequence>
<evidence type="ECO:0000313" key="7">
    <source>
        <dbReference type="Proteomes" id="UP000027821"/>
    </source>
</evidence>
<dbReference type="InterPro" id="IPR009009">
    <property type="entry name" value="RlpA-like_DPBB"/>
</dbReference>
<dbReference type="STRING" id="1048983.EL17_13960"/>
<name>A0A074KWU9_9BACT</name>
<dbReference type="AlphaFoldDB" id="A0A074KWU9"/>
<comment type="function">
    <text evidence="3">Lytic transglycosylase with a strong preference for naked glycan strands that lack stem peptides.</text>
</comment>
<gene>
    <name evidence="3" type="primary">rlpA</name>
    <name evidence="6" type="ORF">EL17_13960</name>
</gene>
<evidence type="ECO:0000256" key="2">
    <source>
        <dbReference type="ARBA" id="ARBA00023316"/>
    </source>
</evidence>
<dbReference type="GO" id="GO:0008932">
    <property type="term" value="F:lytic endotransglycosylase activity"/>
    <property type="evidence" value="ECO:0007669"/>
    <property type="project" value="UniProtKB-UniRule"/>
</dbReference>
<dbReference type="GO" id="GO:0000270">
    <property type="term" value="P:peptidoglycan metabolic process"/>
    <property type="evidence" value="ECO:0007669"/>
    <property type="project" value="UniProtKB-UniRule"/>
</dbReference>
<dbReference type="Pfam" id="PF03330">
    <property type="entry name" value="DPBB_1"/>
    <property type="match status" value="1"/>
</dbReference>
<dbReference type="InterPro" id="IPR036908">
    <property type="entry name" value="RlpA-like_sf"/>
</dbReference>
<dbReference type="GO" id="GO:0071555">
    <property type="term" value="P:cell wall organization"/>
    <property type="evidence" value="ECO:0007669"/>
    <property type="project" value="UniProtKB-KW"/>
</dbReference>
<dbReference type="InterPro" id="IPR034718">
    <property type="entry name" value="RlpA"/>
</dbReference>
<protein>
    <recommendedName>
        <fullName evidence="3">Probable endolytic peptidoglycan transglycosylase RlpA</fullName>
        <ecNumber evidence="3">4.2.2.-</ecNumber>
    </recommendedName>
</protein>
<feature type="chain" id="PRO_5009982490" description="Probable endolytic peptidoglycan transglycosylase RlpA" evidence="3">
    <location>
        <begin position="24"/>
        <end position="178"/>
    </location>
</feature>
<evidence type="ECO:0000256" key="3">
    <source>
        <dbReference type="HAMAP-Rule" id="MF_02071"/>
    </source>
</evidence>
<feature type="signal peptide" evidence="3">
    <location>
        <begin position="1"/>
        <end position="23"/>
    </location>
</feature>
<reference evidence="6 7" key="1">
    <citation type="submission" date="2014-04" db="EMBL/GenBank/DDBJ databases">
        <title>Characterization and application of a salt tolerant electro-active bacterium.</title>
        <authorList>
            <person name="Yang L."/>
            <person name="Wei S."/>
            <person name="Tay Q.X.M."/>
        </authorList>
    </citation>
    <scope>NUCLEOTIDE SEQUENCE [LARGE SCALE GENOMIC DNA]</scope>
    <source>
        <strain evidence="6 7">LY1</strain>
    </source>
</reference>
<dbReference type="EMBL" id="JMIH01000022">
    <property type="protein sequence ID" value="KEO73439.1"/>
    <property type="molecule type" value="Genomic_DNA"/>
</dbReference>
<evidence type="ECO:0000313" key="6">
    <source>
        <dbReference type="EMBL" id="KEO73439.1"/>
    </source>
</evidence>
<organism evidence="6 7">
    <name type="scientific">Anditalea andensis</name>
    <dbReference type="NCBI Taxonomy" id="1048983"/>
    <lineage>
        <taxon>Bacteria</taxon>
        <taxon>Pseudomonadati</taxon>
        <taxon>Bacteroidota</taxon>
        <taxon>Cytophagia</taxon>
        <taxon>Cytophagales</taxon>
        <taxon>Cytophagaceae</taxon>
        <taxon>Anditalea</taxon>
    </lineage>
</organism>
<dbReference type="NCBIfam" id="TIGR00413">
    <property type="entry name" value="rlpA"/>
    <property type="match status" value="1"/>
</dbReference>
<comment type="similarity">
    <text evidence="3 4">Belongs to the RlpA family.</text>
</comment>
<dbReference type="PANTHER" id="PTHR34183">
    <property type="entry name" value="ENDOLYTIC PEPTIDOGLYCAN TRANSGLYCOSYLASE RLPA"/>
    <property type="match status" value="1"/>
</dbReference>
<dbReference type="Gene3D" id="2.40.40.10">
    <property type="entry name" value="RlpA-like domain"/>
    <property type="match status" value="1"/>
</dbReference>
<dbReference type="RefSeq" id="WP_035075458.1">
    <property type="nucleotide sequence ID" value="NZ_JMIH01000022.1"/>
</dbReference>
<evidence type="ECO:0000256" key="4">
    <source>
        <dbReference type="RuleBase" id="RU003495"/>
    </source>
</evidence>
<feature type="domain" description="RlpA-like protein double-psi beta-barrel" evidence="5">
    <location>
        <begin position="38"/>
        <end position="125"/>
    </location>
</feature>
<accession>A0A074KWU9</accession>
<comment type="caution">
    <text evidence="6">The sequence shown here is derived from an EMBL/GenBank/DDBJ whole genome shotgun (WGS) entry which is preliminary data.</text>
</comment>
<dbReference type="InterPro" id="IPR012997">
    <property type="entry name" value="RplA"/>
</dbReference>
<keyword evidence="7" id="KW-1185">Reference proteome</keyword>